<dbReference type="PANTHER" id="PTHR43736">
    <property type="entry name" value="ADP-RIBOSE PYROPHOSPHATASE"/>
    <property type="match status" value="1"/>
</dbReference>
<dbReference type="PANTHER" id="PTHR43736:SF1">
    <property type="entry name" value="DIHYDRONEOPTERIN TRIPHOSPHATE DIPHOSPHATASE"/>
    <property type="match status" value="1"/>
</dbReference>
<comment type="similarity">
    <text evidence="1">Belongs to the Nudix hydrolase family.</text>
</comment>
<dbReference type="STRING" id="1736691.SAMN06295964_2358"/>
<reference evidence="4" key="1">
    <citation type="submission" date="2017-02" db="EMBL/GenBank/DDBJ databases">
        <authorList>
            <person name="Varghese N."/>
            <person name="Submissions S."/>
        </authorList>
    </citation>
    <scope>NUCLEOTIDE SEQUENCE [LARGE SCALE GENOMIC DNA]</scope>
    <source>
        <strain evidence="4">9H-4</strain>
    </source>
</reference>
<feature type="domain" description="Nudix hydrolase" evidence="2">
    <location>
        <begin position="45"/>
        <end position="175"/>
    </location>
</feature>
<name>A0A1T4Z4Q0_9ACTN</name>
<dbReference type="OrthoDB" id="129709at2"/>
<proteinExistence type="inferred from homology"/>
<gene>
    <name evidence="3" type="ORF">SAMN06295964_2358</name>
</gene>
<dbReference type="PROSITE" id="PS51462">
    <property type="entry name" value="NUDIX"/>
    <property type="match status" value="1"/>
</dbReference>
<keyword evidence="4" id="KW-1185">Reference proteome</keyword>
<dbReference type="RefSeq" id="WP_078700337.1">
    <property type="nucleotide sequence ID" value="NZ_LT796768.1"/>
</dbReference>
<organism evidence="3 4">
    <name type="scientific">Aeromicrobium choanae</name>
    <dbReference type="NCBI Taxonomy" id="1736691"/>
    <lineage>
        <taxon>Bacteria</taxon>
        <taxon>Bacillati</taxon>
        <taxon>Actinomycetota</taxon>
        <taxon>Actinomycetes</taxon>
        <taxon>Propionibacteriales</taxon>
        <taxon>Nocardioidaceae</taxon>
        <taxon>Aeromicrobium</taxon>
    </lineage>
</organism>
<dbReference type="Proteomes" id="UP000191040">
    <property type="component" value="Chromosome I"/>
</dbReference>
<sequence>MSLTSDIRAVLARWSSPDAEQEHLRALFADHAGAHDDPGARACAPDHVTASALVVSADHEHAALVLHPKFGRWLQTGGHCEDVDPSLAEAARREAQEETGIAGLAIDPEPVLLSRHPVYCHEGGHHLDVQFVAVAPPGAEPQCSEESDDVRWFALDDLPRPTDDSVRALVAAARSRLRGTPSPRPSAGSD</sequence>
<dbReference type="InterPro" id="IPR000086">
    <property type="entry name" value="NUDIX_hydrolase_dom"/>
</dbReference>
<accession>A0A1T4Z4Q0</accession>
<protein>
    <submittedName>
        <fullName evidence="3">ADP-ribose pyrophosphatase YjhB, NUDIX family</fullName>
    </submittedName>
</protein>
<dbReference type="CDD" id="cd03674">
    <property type="entry name" value="NUDIX_Hydrolase"/>
    <property type="match status" value="1"/>
</dbReference>
<evidence type="ECO:0000256" key="1">
    <source>
        <dbReference type="ARBA" id="ARBA00005582"/>
    </source>
</evidence>
<evidence type="ECO:0000259" key="2">
    <source>
        <dbReference type="PROSITE" id="PS51462"/>
    </source>
</evidence>
<dbReference type="AlphaFoldDB" id="A0A1T4Z4Q0"/>
<dbReference type="SUPFAM" id="SSF55811">
    <property type="entry name" value="Nudix"/>
    <property type="match status" value="1"/>
</dbReference>
<evidence type="ECO:0000313" key="4">
    <source>
        <dbReference type="Proteomes" id="UP000191040"/>
    </source>
</evidence>
<evidence type="ECO:0000313" key="3">
    <source>
        <dbReference type="EMBL" id="SKB08843.1"/>
    </source>
</evidence>
<dbReference type="Gene3D" id="3.90.79.10">
    <property type="entry name" value="Nucleoside Triphosphate Pyrophosphohydrolase"/>
    <property type="match status" value="1"/>
</dbReference>
<dbReference type="InterPro" id="IPR015797">
    <property type="entry name" value="NUDIX_hydrolase-like_dom_sf"/>
</dbReference>
<dbReference type="Pfam" id="PF00293">
    <property type="entry name" value="NUDIX"/>
    <property type="match status" value="1"/>
</dbReference>
<dbReference type="EMBL" id="LT796768">
    <property type="protein sequence ID" value="SKB08843.1"/>
    <property type="molecule type" value="Genomic_DNA"/>
</dbReference>